<dbReference type="SUPFAM" id="SSF52091">
    <property type="entry name" value="SpoIIaa-like"/>
    <property type="match status" value="1"/>
</dbReference>
<feature type="transmembrane region" description="Helical" evidence="2">
    <location>
        <begin position="347"/>
        <end position="367"/>
    </location>
</feature>
<feature type="transmembrane region" description="Helical" evidence="2">
    <location>
        <begin position="308"/>
        <end position="327"/>
    </location>
</feature>
<protein>
    <submittedName>
        <fullName evidence="3">ABC transporter permease protein</fullName>
    </submittedName>
</protein>
<keyword evidence="4" id="KW-1185">Reference proteome</keyword>
<dbReference type="HOGENOM" id="CLU_045686_0_0_5"/>
<keyword evidence="2" id="KW-0472">Membrane</keyword>
<reference evidence="3 4" key="1">
    <citation type="journal article" date="2010" name="J. Bacteriol.">
        <title>The genetic basis of laboratory adaptation in Caulobacter crescentus.</title>
        <authorList>
            <person name="Marks M.E."/>
            <person name="Castro-Rojas C.M."/>
            <person name="Teiling C."/>
            <person name="Du L."/>
            <person name="Kapatral V."/>
            <person name="Walunas T.L."/>
            <person name="Crosson S."/>
        </authorList>
    </citation>
    <scope>NUCLEOTIDE SEQUENCE [LARGE SCALE GENOMIC DNA]</scope>
    <source>
        <strain evidence="4">NA1000 / CB15N</strain>
    </source>
</reference>
<comment type="similarity">
    <text evidence="2">Belongs to the MlaE permease family.</text>
</comment>
<evidence type="ECO:0000256" key="2">
    <source>
        <dbReference type="RuleBase" id="RU362044"/>
    </source>
</evidence>
<dbReference type="GeneID" id="7331635"/>
<keyword evidence="2" id="KW-1133">Transmembrane helix</keyword>
<dbReference type="PATRIC" id="fig|565050.3.peg.2355"/>
<dbReference type="GO" id="GO:0043190">
    <property type="term" value="C:ATP-binding cassette (ABC) transporter complex"/>
    <property type="evidence" value="ECO:0007669"/>
    <property type="project" value="InterPro"/>
</dbReference>
<dbReference type="AlphaFoldDB" id="A0A0H3CC01"/>
<dbReference type="GO" id="GO:0005548">
    <property type="term" value="F:phospholipid transporter activity"/>
    <property type="evidence" value="ECO:0007669"/>
    <property type="project" value="TreeGrafter"/>
</dbReference>
<evidence type="ECO:0000313" key="4">
    <source>
        <dbReference type="Proteomes" id="UP000001364"/>
    </source>
</evidence>
<dbReference type="PANTHER" id="PTHR30188">
    <property type="entry name" value="ABC TRANSPORTER PERMEASE PROTEIN-RELATED"/>
    <property type="match status" value="1"/>
</dbReference>
<comment type="function">
    <text evidence="1">Could be part of an ABC transporter complex.</text>
</comment>
<gene>
    <name evidence="3" type="ordered locus">CCNA_02403</name>
</gene>
<dbReference type="KEGG" id="ccs:CCNA_02403"/>
<dbReference type="Proteomes" id="UP000001364">
    <property type="component" value="Chromosome"/>
</dbReference>
<dbReference type="PhylomeDB" id="A0A0H3CC01"/>
<evidence type="ECO:0000313" key="3">
    <source>
        <dbReference type="EMBL" id="ACL95868.1"/>
    </source>
</evidence>
<dbReference type="Pfam" id="PF02405">
    <property type="entry name" value="MlaE"/>
    <property type="match status" value="1"/>
</dbReference>
<accession>A0A0H3CC01</accession>
<dbReference type="PANTHER" id="PTHR30188:SF3">
    <property type="entry name" value="ABC TRANSPORTER PERMEASE"/>
    <property type="match status" value="1"/>
</dbReference>
<sequence length="371" mass="39860">MALPADFTLTEQDGGLVAVLAGDWTARGLFDAGPRLTEALEDRRDLRFDLTGVNRCDTAGAYAILRAAGDRLKSDRIIARKQVLRLLELVGAAIKVEPQRAARPTGFYALLERIGRGVFGLFADGYGTLVFLGHLLVALGRSIVSPHRIRWAPIVALCERAGLDAMPIIATTTFFIGAVVALLGANMLTDFGAQVYAVELIGISVMREFNILITAILLAGRSASSFAAEIGSMKMNQEIDAMQVMGVDPYEALVLPRFAALLLTIPLLTFVATIAGLAGGILVVWSVLDLSPTFFLQRIVDYVGATHFWIGLSKAPVMAMVIAAIGCRQGMEVGKDIESLGRRVTAAVVHAIFAIILIDAVFALIYMELDI</sequence>
<feature type="transmembrane region" description="Helical" evidence="2">
    <location>
        <begin position="165"/>
        <end position="189"/>
    </location>
</feature>
<proteinExistence type="inferred from homology"/>
<keyword evidence="2" id="KW-0812">Transmembrane</keyword>
<keyword evidence="2" id="KW-1003">Cell membrane</keyword>
<keyword evidence="2" id="KW-0997">Cell inner membrane</keyword>
<feature type="transmembrane region" description="Helical" evidence="2">
    <location>
        <begin position="209"/>
        <end position="228"/>
    </location>
</feature>
<dbReference type="RefSeq" id="YP_002517776.1">
    <property type="nucleotide sequence ID" value="NC_011916.1"/>
</dbReference>
<comment type="subcellular location">
    <subcellularLocation>
        <location evidence="2">Cell inner membrane</location>
        <topology evidence="2">Multi-pass membrane protein</topology>
    </subcellularLocation>
</comment>
<dbReference type="Gene3D" id="3.30.750.24">
    <property type="entry name" value="STAS domain"/>
    <property type="match status" value="1"/>
</dbReference>
<name>A0A0H3CC01_CAUVN</name>
<dbReference type="RefSeq" id="WP_010920177.1">
    <property type="nucleotide sequence ID" value="NC_011916.1"/>
</dbReference>
<dbReference type="SMR" id="A0A0H3CC01"/>
<dbReference type="EMBL" id="CP001340">
    <property type="protein sequence ID" value="ACL95868.1"/>
    <property type="molecule type" value="Genomic_DNA"/>
</dbReference>
<dbReference type="InterPro" id="IPR003453">
    <property type="entry name" value="ABC_MlaE_roteobac"/>
</dbReference>
<feature type="transmembrane region" description="Helical" evidence="2">
    <location>
        <begin position="126"/>
        <end position="144"/>
    </location>
</feature>
<dbReference type="NCBIfam" id="TIGR00056">
    <property type="entry name" value="MlaE family lipid ABC transporter permease subunit"/>
    <property type="match status" value="1"/>
</dbReference>
<dbReference type="InterPro" id="IPR036513">
    <property type="entry name" value="STAS_dom_sf"/>
</dbReference>
<dbReference type="OrthoDB" id="9805022at2"/>
<dbReference type="InterPro" id="IPR030802">
    <property type="entry name" value="Permease_MalE"/>
</dbReference>
<feature type="transmembrane region" description="Helical" evidence="2">
    <location>
        <begin position="258"/>
        <end position="288"/>
    </location>
</feature>
<organism evidence="3 4">
    <name type="scientific">Caulobacter vibrioides (strain NA1000 / CB15N)</name>
    <name type="common">Caulobacter crescentus</name>
    <dbReference type="NCBI Taxonomy" id="565050"/>
    <lineage>
        <taxon>Bacteria</taxon>
        <taxon>Pseudomonadati</taxon>
        <taxon>Pseudomonadota</taxon>
        <taxon>Alphaproteobacteria</taxon>
        <taxon>Caulobacterales</taxon>
        <taxon>Caulobacteraceae</taxon>
        <taxon>Caulobacter</taxon>
    </lineage>
</organism>
<evidence type="ECO:0000256" key="1">
    <source>
        <dbReference type="ARBA" id="ARBA00003787"/>
    </source>
</evidence>